<proteinExistence type="predicted"/>
<evidence type="ECO:0000313" key="2">
    <source>
        <dbReference type="EMBL" id="CUK06613.1"/>
    </source>
</evidence>
<dbReference type="OrthoDB" id="7728370at2"/>
<dbReference type="EMBL" id="CYUD01000008">
    <property type="protein sequence ID" value="CUK06613.1"/>
    <property type="molecule type" value="Genomic_DNA"/>
</dbReference>
<dbReference type="AlphaFoldDB" id="A0A0P1IJX3"/>
<gene>
    <name evidence="2" type="ORF">RUE5091_02860</name>
</gene>
<reference evidence="3" key="1">
    <citation type="submission" date="2015-09" db="EMBL/GenBank/DDBJ databases">
        <authorList>
            <person name="Rodrigo-Torres L."/>
            <person name="Arahal D.R."/>
        </authorList>
    </citation>
    <scope>NUCLEOTIDE SEQUENCE [LARGE SCALE GENOMIC DNA]</scope>
    <source>
        <strain evidence="3">CECT 5091</strain>
    </source>
</reference>
<accession>A0A0P1IJX3</accession>
<sequence>MADLDQQIEQTRAKLRDLQARASKQRRRDETRKKIIYGSAVLKLLEEIERDKADRLLKLLHERISRDSDRELLGL</sequence>
<evidence type="ECO:0000256" key="1">
    <source>
        <dbReference type="SAM" id="Coils"/>
    </source>
</evidence>
<name>A0A0P1IJX3_9RHOB</name>
<dbReference type="RefSeq" id="WP_131726317.1">
    <property type="nucleotide sequence ID" value="NZ_CYUD01000008.1"/>
</dbReference>
<evidence type="ECO:0000313" key="3">
    <source>
        <dbReference type="Proteomes" id="UP000051260"/>
    </source>
</evidence>
<protein>
    <recommendedName>
        <fullName evidence="4">Mobilization protein</fullName>
    </recommendedName>
</protein>
<dbReference type="Proteomes" id="UP000051260">
    <property type="component" value="Unassembled WGS sequence"/>
</dbReference>
<keyword evidence="3" id="KW-1185">Reference proteome</keyword>
<evidence type="ECO:0008006" key="4">
    <source>
        <dbReference type="Google" id="ProtNLM"/>
    </source>
</evidence>
<feature type="coiled-coil region" evidence="1">
    <location>
        <begin position="1"/>
        <end position="28"/>
    </location>
</feature>
<organism evidence="2 3">
    <name type="scientific">Ruegeria denitrificans</name>
    <dbReference type="NCBI Taxonomy" id="1715692"/>
    <lineage>
        <taxon>Bacteria</taxon>
        <taxon>Pseudomonadati</taxon>
        <taxon>Pseudomonadota</taxon>
        <taxon>Alphaproteobacteria</taxon>
        <taxon>Rhodobacterales</taxon>
        <taxon>Roseobacteraceae</taxon>
        <taxon>Ruegeria</taxon>
    </lineage>
</organism>
<keyword evidence="1" id="KW-0175">Coiled coil</keyword>